<accession>A0ABP0TZG2</accession>
<dbReference type="PANTHER" id="PTHR37067">
    <property type="entry name" value="PX DOMAIN-CONTAINING PROTEIN"/>
    <property type="match status" value="1"/>
</dbReference>
<dbReference type="EMBL" id="OZ019909">
    <property type="protein sequence ID" value="CAK9208546.1"/>
    <property type="molecule type" value="Genomic_DNA"/>
</dbReference>
<gene>
    <name evidence="1" type="ORF">CSSPTR1EN2_LOCUS9237</name>
</gene>
<keyword evidence="2" id="KW-1185">Reference proteome</keyword>
<name>A0ABP0TZG2_9BRYO</name>
<dbReference type="PANTHER" id="PTHR37067:SF3">
    <property type="entry name" value="PX DOMAIN-CONTAINING PROTEIN"/>
    <property type="match status" value="1"/>
</dbReference>
<evidence type="ECO:0000313" key="2">
    <source>
        <dbReference type="Proteomes" id="UP001497512"/>
    </source>
</evidence>
<evidence type="ECO:0000313" key="1">
    <source>
        <dbReference type="EMBL" id="CAK9208546.1"/>
    </source>
</evidence>
<dbReference type="Proteomes" id="UP001497512">
    <property type="component" value="Chromosome 17"/>
</dbReference>
<protein>
    <recommendedName>
        <fullName evidence="3">DUF659 domain-containing protein</fullName>
    </recommendedName>
</protein>
<sequence>MFEWHSTVNIFNLITKFMDVVYNKWRSKLIVASTDGENTMTGRHASIVPRLVACADNNVLRIWCTPHQINIVVKAAIEAIDNGVWAKQVYTFSVFLRA</sequence>
<reference evidence="1" key="1">
    <citation type="submission" date="2024-02" db="EMBL/GenBank/DDBJ databases">
        <authorList>
            <consortium name="ELIXIR-Norway"/>
            <consortium name="Elixir Norway"/>
        </authorList>
    </citation>
    <scope>NUCLEOTIDE SEQUENCE</scope>
</reference>
<proteinExistence type="predicted"/>
<organism evidence="1 2">
    <name type="scientific">Sphagnum troendelagicum</name>
    <dbReference type="NCBI Taxonomy" id="128251"/>
    <lineage>
        <taxon>Eukaryota</taxon>
        <taxon>Viridiplantae</taxon>
        <taxon>Streptophyta</taxon>
        <taxon>Embryophyta</taxon>
        <taxon>Bryophyta</taxon>
        <taxon>Sphagnophytina</taxon>
        <taxon>Sphagnopsida</taxon>
        <taxon>Sphagnales</taxon>
        <taxon>Sphagnaceae</taxon>
        <taxon>Sphagnum</taxon>
    </lineage>
</organism>
<evidence type="ECO:0008006" key="3">
    <source>
        <dbReference type="Google" id="ProtNLM"/>
    </source>
</evidence>